<gene>
    <name evidence="2" type="ORF">JK361_39560</name>
</gene>
<evidence type="ECO:0008006" key="4">
    <source>
        <dbReference type="Google" id="ProtNLM"/>
    </source>
</evidence>
<feature type="region of interest" description="Disordered" evidence="1">
    <location>
        <begin position="298"/>
        <end position="317"/>
    </location>
</feature>
<comment type="caution">
    <text evidence="2">The sequence shown here is derived from an EMBL/GenBank/DDBJ whole genome shotgun (WGS) entry which is preliminary data.</text>
</comment>
<dbReference type="Proteomes" id="UP000621386">
    <property type="component" value="Unassembled WGS sequence"/>
</dbReference>
<feature type="compositionally biased region" description="Basic and acidic residues" evidence="1">
    <location>
        <begin position="301"/>
        <end position="317"/>
    </location>
</feature>
<dbReference type="RefSeq" id="WP_201827822.1">
    <property type="nucleotide sequence ID" value="NZ_JAERRH010000046.1"/>
</dbReference>
<evidence type="ECO:0000313" key="3">
    <source>
        <dbReference type="Proteomes" id="UP000621386"/>
    </source>
</evidence>
<reference evidence="2 3" key="1">
    <citation type="submission" date="2021-01" db="EMBL/GenBank/DDBJ databases">
        <title>WGS of actinomycetes isolated from Thailand.</title>
        <authorList>
            <person name="Thawai C."/>
        </authorList>
    </citation>
    <scope>NUCLEOTIDE SEQUENCE [LARGE SCALE GENOMIC DNA]</scope>
    <source>
        <strain evidence="2 3">CH5-8</strain>
    </source>
</reference>
<protein>
    <recommendedName>
        <fullName evidence="4">Phosphotransferase</fullName>
    </recommendedName>
</protein>
<accession>A0ABS1PEX8</accession>
<proteinExistence type="predicted"/>
<evidence type="ECO:0000256" key="1">
    <source>
        <dbReference type="SAM" id="MobiDB-lite"/>
    </source>
</evidence>
<sequence>MTTDTWVPYQRQIKSKIPEPYPFVGAPLEGHLMAYMTVKRSKAGDIPLFAFDSGSTGTIGLIEVHPNGTVIPKIADTAPVTFSKLNAGGPRRATKAPPVPVLQTTLQPDSPVLRTARGLAARHAAVVGNERAVEEFMTDVLGLWRGAGWQEPVSTALLGDWVGSLHTDGRVGLDGLERLKAEARELHRHLTPLWQRKNNGSRLWSLDFGLGNGLTVYDLVAAGPDPYETLVGALPDDPRMAAVLARLKPVERAVAMAWADSQTTSWTEAAAHVMALAGLRGFAAEALGERVRTKLKRLGKQHTERAAAAATRERKEA</sequence>
<name>A0ABS1PEX8_9ACTN</name>
<keyword evidence="3" id="KW-1185">Reference proteome</keyword>
<evidence type="ECO:0000313" key="2">
    <source>
        <dbReference type="EMBL" id="MBL1110575.1"/>
    </source>
</evidence>
<organism evidence="2 3">
    <name type="scientific">Streptomyces musisoli</name>
    <dbReference type="NCBI Taxonomy" id="2802280"/>
    <lineage>
        <taxon>Bacteria</taxon>
        <taxon>Bacillati</taxon>
        <taxon>Actinomycetota</taxon>
        <taxon>Actinomycetes</taxon>
        <taxon>Kitasatosporales</taxon>
        <taxon>Streptomycetaceae</taxon>
        <taxon>Streptomyces</taxon>
    </lineage>
</organism>
<dbReference type="EMBL" id="JAERRH010000046">
    <property type="protein sequence ID" value="MBL1110575.1"/>
    <property type="molecule type" value="Genomic_DNA"/>
</dbReference>